<organism evidence="2 3">
    <name type="scientific">Poecilia formosa</name>
    <name type="common">Amazon molly</name>
    <name type="synonym">Limia formosa</name>
    <dbReference type="NCBI Taxonomy" id="48698"/>
    <lineage>
        <taxon>Eukaryota</taxon>
        <taxon>Metazoa</taxon>
        <taxon>Chordata</taxon>
        <taxon>Craniata</taxon>
        <taxon>Vertebrata</taxon>
        <taxon>Euteleostomi</taxon>
        <taxon>Actinopterygii</taxon>
        <taxon>Neopterygii</taxon>
        <taxon>Teleostei</taxon>
        <taxon>Neoteleostei</taxon>
        <taxon>Acanthomorphata</taxon>
        <taxon>Ovalentaria</taxon>
        <taxon>Atherinomorphae</taxon>
        <taxon>Cyprinodontiformes</taxon>
        <taxon>Poeciliidae</taxon>
        <taxon>Poeciliinae</taxon>
        <taxon>Poecilia</taxon>
    </lineage>
</organism>
<evidence type="ECO:0000259" key="1">
    <source>
        <dbReference type="PROSITE" id="PS50878"/>
    </source>
</evidence>
<dbReference type="PANTHER" id="PTHR31635">
    <property type="entry name" value="REVERSE TRANSCRIPTASE DOMAIN-CONTAINING PROTEIN-RELATED"/>
    <property type="match status" value="1"/>
</dbReference>
<proteinExistence type="predicted"/>
<dbReference type="PANTHER" id="PTHR31635:SF196">
    <property type="entry name" value="REVERSE TRANSCRIPTASE DOMAIN-CONTAINING PROTEIN-RELATED"/>
    <property type="match status" value="1"/>
</dbReference>
<dbReference type="SUPFAM" id="SSF56672">
    <property type="entry name" value="DNA/RNA polymerases"/>
    <property type="match status" value="1"/>
</dbReference>
<dbReference type="AlphaFoldDB" id="A0A096M5N2"/>
<dbReference type="STRING" id="48698.ENSPFOP00000026723"/>
<reference evidence="2" key="3">
    <citation type="submission" date="2025-09" db="UniProtKB">
        <authorList>
            <consortium name="Ensembl"/>
        </authorList>
    </citation>
    <scope>IDENTIFICATION</scope>
</reference>
<name>A0A096M5N2_POEFO</name>
<dbReference type="PROSITE" id="PS50878">
    <property type="entry name" value="RT_POL"/>
    <property type="match status" value="1"/>
</dbReference>
<dbReference type="eggNOG" id="KOG1075">
    <property type="taxonomic scope" value="Eukaryota"/>
</dbReference>
<dbReference type="Ensembl" id="ENSPFOT00000027539.1">
    <property type="protein sequence ID" value="ENSPFOP00000026723.1"/>
    <property type="gene ID" value="ENSPFOG00000024190.1"/>
</dbReference>
<dbReference type="InterPro" id="IPR000477">
    <property type="entry name" value="RT_dom"/>
</dbReference>
<evidence type="ECO:0000313" key="3">
    <source>
        <dbReference type="Proteomes" id="UP000028760"/>
    </source>
</evidence>
<feature type="domain" description="Reverse transcriptase" evidence="1">
    <location>
        <begin position="109"/>
        <end position="345"/>
    </location>
</feature>
<dbReference type="InterPro" id="IPR043502">
    <property type="entry name" value="DNA/RNA_pol_sf"/>
</dbReference>
<sequence>IKHPSNMATKTPPKEIAEAFADHYKKLYDYLDRNTHEDETSSFLKRINFPTLSEEESLEMTRPITSQEILNVIKNLKNNKSSGTDGLPGEFYKTFREELTPVLCKVFNYALMVGDPPKTWSQAIISVTHKDGKDSSYRPVSLLCNDLSILTSILAKMQKYIAKFIKPDQTGFIPGRQRANIRRTLNVMSYTKLKSQPSLLISLDAQKAFNRAYKISNITSLWVFTAICLIGETLDLMKGVRQGDCLSPLLLIKPVAELIRQNKQIQGIRDEGGVEQFADDLLVVLTEPLRSVPALLESLKEYRNISEYTTNESKSVAIMLSGECLKEKVKFKWTNKGFRYLGITPQISLFKANYEKLIKEIIKDLERWERLTLSGRVELIRIECLAKIIVCIPITPSFHSQLLFKRT</sequence>
<reference evidence="3" key="1">
    <citation type="submission" date="2013-10" db="EMBL/GenBank/DDBJ databases">
        <authorList>
            <person name="Schartl M."/>
            <person name="Warren W."/>
        </authorList>
    </citation>
    <scope>NUCLEOTIDE SEQUENCE [LARGE SCALE GENOMIC DNA]</scope>
    <source>
        <strain evidence="3">female</strain>
    </source>
</reference>
<dbReference type="OMA" id="QNTRSIH"/>
<dbReference type="Pfam" id="PF00078">
    <property type="entry name" value="RVT_1"/>
    <property type="match status" value="1"/>
</dbReference>
<dbReference type="Proteomes" id="UP000028760">
    <property type="component" value="Unassembled WGS sequence"/>
</dbReference>
<dbReference type="CDD" id="cd01650">
    <property type="entry name" value="RT_nLTR_like"/>
    <property type="match status" value="1"/>
</dbReference>
<dbReference type="GeneTree" id="ENSGT00940000165023"/>
<keyword evidence="3" id="KW-1185">Reference proteome</keyword>
<reference evidence="2" key="2">
    <citation type="submission" date="2025-08" db="UniProtKB">
        <authorList>
            <consortium name="Ensembl"/>
        </authorList>
    </citation>
    <scope>IDENTIFICATION</scope>
</reference>
<evidence type="ECO:0000313" key="2">
    <source>
        <dbReference type="Ensembl" id="ENSPFOP00000026723.1"/>
    </source>
</evidence>
<protein>
    <recommendedName>
        <fullName evidence="1">Reverse transcriptase domain-containing protein</fullName>
    </recommendedName>
</protein>
<accession>A0A096M5N2</accession>
<dbReference type="EMBL" id="AYCK01019725">
    <property type="status" value="NOT_ANNOTATED_CDS"/>
    <property type="molecule type" value="Genomic_DNA"/>
</dbReference>